<proteinExistence type="predicted"/>
<protein>
    <submittedName>
        <fullName evidence="1">Uncharacterized protein</fullName>
    </submittedName>
</protein>
<evidence type="ECO:0000313" key="2">
    <source>
        <dbReference type="Proteomes" id="UP001162501"/>
    </source>
</evidence>
<comment type="caution">
    <text evidence="1">The sequence shown here is derived from an EMBL/GenBank/DDBJ whole genome shotgun (WGS) entry which is preliminary data.</text>
</comment>
<feature type="non-terminal residue" evidence="1">
    <location>
        <position position="721"/>
    </location>
</feature>
<dbReference type="Proteomes" id="UP001162501">
    <property type="component" value="Unassembled WGS sequence"/>
</dbReference>
<gene>
    <name evidence="1" type="ORF">MRATA1EN22A_LOCUS29593</name>
</gene>
<dbReference type="EMBL" id="CATOBB020000789">
    <property type="protein sequence ID" value="CAM9186902.1"/>
    <property type="molecule type" value="Genomic_DNA"/>
</dbReference>
<sequence>RLPWRAVLLSAASKHCARHRLLAHHAPAAWLPAPSSLCPERPCRDGGGAQQKVGPLRWPGIEPGSTAWKAAMLTTIPPTLLSPGRRQTQAPGSPQHTLAAAGAAAASLPRRPVSGRLCAAAGATRSPPASPSAPALRSGRGPPAPPPRGGAPAALRSPGRPLPAAARERLRPHPRGATRGTQLPAASWPKPFSTVRWARPLPTTTGGHGSHPPAGAGPRLAQRRRQETKGPWVPGGGTESHRGHQKGCVASPSGNRTPVSRTPDSAPSTRHRRPAAPGHRSHVLPCPAHSRCCRRRRRIPAPTPRQREALRCRRRHPQPTSKPIRASSTQRPGSTGPTAPGRRSCGLAVPRPRPPACLPACLPAWRGAPRGPPRAPGLAPRRVSARRAATRPPRPAPFSTHAGPRHLHPTTRNLQAVSAHLSSSAARGCSCCFSGLPACPSPTLAHPPTPTAPPRPRPRRRTQPRGGWQALLASPALRLRPAERPTRSGSLASTSAPGGSPSRRHRVVRARTAGPPAPPSHTAAAEPPPCPPRACCVPSTLLRLAASAGPHLPASRPGRVPRSLAAGRRTPAFRARARPGKGARLGWERKPCVPVQPTHRRPARVPDLGATTPVPVGWVGGRRRPGRSQARPGVPPASGGSPRARSRSAQGPLLTTTTHPVRAEPPGARSARAQEPGSHAFGSSALSAARGGGAAGRPGASRSGARASRTARAPGPGPRPQ</sequence>
<evidence type="ECO:0000313" key="1">
    <source>
        <dbReference type="EMBL" id="CAM9186902.1"/>
    </source>
</evidence>
<reference evidence="1" key="1">
    <citation type="submission" date="2025-03" db="EMBL/GenBank/DDBJ databases">
        <authorList>
            <consortium name="ELIXIR-Norway"/>
            <consortium name="Elixir Norway"/>
        </authorList>
    </citation>
    <scope>NUCLEOTIDE SEQUENCE</scope>
</reference>
<organism evidence="1 2">
    <name type="scientific">Rangifer tarandus platyrhynchus</name>
    <name type="common">Svalbard reindeer</name>
    <dbReference type="NCBI Taxonomy" id="3082113"/>
    <lineage>
        <taxon>Eukaryota</taxon>
        <taxon>Metazoa</taxon>
        <taxon>Chordata</taxon>
        <taxon>Craniata</taxon>
        <taxon>Vertebrata</taxon>
        <taxon>Euteleostomi</taxon>
        <taxon>Mammalia</taxon>
        <taxon>Eutheria</taxon>
        <taxon>Laurasiatheria</taxon>
        <taxon>Artiodactyla</taxon>
        <taxon>Ruminantia</taxon>
        <taxon>Pecora</taxon>
        <taxon>Cervidae</taxon>
        <taxon>Odocoileinae</taxon>
        <taxon>Rangifer</taxon>
    </lineage>
</organism>
<feature type="non-terminal residue" evidence="1">
    <location>
        <position position="1"/>
    </location>
</feature>
<accession>A0ACB1KG84</accession>
<name>A0ACB1KG84_RANTA</name>